<sequence length="40" mass="4974">MMFTYDKKQRLFLEATLVKEFSFREETISYFPFIKIMRST</sequence>
<dbReference type="EMBL" id="QJKJ01001179">
    <property type="protein sequence ID" value="RDY08926.1"/>
    <property type="molecule type" value="Genomic_DNA"/>
</dbReference>
<keyword evidence="2" id="KW-1185">Reference proteome</keyword>
<dbReference type="Proteomes" id="UP000257109">
    <property type="component" value="Unassembled WGS sequence"/>
</dbReference>
<protein>
    <submittedName>
        <fullName evidence="1">Uncharacterized protein</fullName>
    </submittedName>
</protein>
<dbReference type="AlphaFoldDB" id="A0A371I1L0"/>
<reference evidence="1" key="1">
    <citation type="submission" date="2018-05" db="EMBL/GenBank/DDBJ databases">
        <title>Draft genome of Mucuna pruriens seed.</title>
        <authorList>
            <person name="Nnadi N.E."/>
            <person name="Vos R."/>
            <person name="Hasami M.H."/>
            <person name="Devisetty U.K."/>
            <person name="Aguiy J.C."/>
        </authorList>
    </citation>
    <scope>NUCLEOTIDE SEQUENCE [LARGE SCALE GENOMIC DNA]</scope>
    <source>
        <strain evidence="1">JCA_2017</strain>
    </source>
</reference>
<name>A0A371I1L0_MUCPR</name>
<evidence type="ECO:0000313" key="1">
    <source>
        <dbReference type="EMBL" id="RDY08926.1"/>
    </source>
</evidence>
<proteinExistence type="predicted"/>
<evidence type="ECO:0000313" key="2">
    <source>
        <dbReference type="Proteomes" id="UP000257109"/>
    </source>
</evidence>
<accession>A0A371I1L0</accession>
<organism evidence="1 2">
    <name type="scientific">Mucuna pruriens</name>
    <name type="common">Velvet bean</name>
    <name type="synonym">Dolichos pruriens</name>
    <dbReference type="NCBI Taxonomy" id="157652"/>
    <lineage>
        <taxon>Eukaryota</taxon>
        <taxon>Viridiplantae</taxon>
        <taxon>Streptophyta</taxon>
        <taxon>Embryophyta</taxon>
        <taxon>Tracheophyta</taxon>
        <taxon>Spermatophyta</taxon>
        <taxon>Magnoliopsida</taxon>
        <taxon>eudicotyledons</taxon>
        <taxon>Gunneridae</taxon>
        <taxon>Pentapetalae</taxon>
        <taxon>rosids</taxon>
        <taxon>fabids</taxon>
        <taxon>Fabales</taxon>
        <taxon>Fabaceae</taxon>
        <taxon>Papilionoideae</taxon>
        <taxon>50 kb inversion clade</taxon>
        <taxon>NPAAA clade</taxon>
        <taxon>indigoferoid/millettioid clade</taxon>
        <taxon>Phaseoleae</taxon>
        <taxon>Mucuna</taxon>
    </lineage>
</organism>
<feature type="non-terminal residue" evidence="1">
    <location>
        <position position="40"/>
    </location>
</feature>
<gene>
    <name evidence="1" type="ORF">CR513_06784</name>
</gene>
<comment type="caution">
    <text evidence="1">The sequence shown here is derived from an EMBL/GenBank/DDBJ whole genome shotgun (WGS) entry which is preliminary data.</text>
</comment>